<dbReference type="EMBL" id="CM010637">
    <property type="protein sequence ID" value="RID42311.1"/>
    <property type="molecule type" value="Genomic_DNA"/>
</dbReference>
<dbReference type="Proteomes" id="UP000264353">
    <property type="component" value="Chromosome A10"/>
</dbReference>
<organism evidence="1 2">
    <name type="scientific">Brassica campestris</name>
    <name type="common">Field mustard</name>
    <dbReference type="NCBI Taxonomy" id="3711"/>
    <lineage>
        <taxon>Eukaryota</taxon>
        <taxon>Viridiplantae</taxon>
        <taxon>Streptophyta</taxon>
        <taxon>Embryophyta</taxon>
        <taxon>Tracheophyta</taxon>
        <taxon>Spermatophyta</taxon>
        <taxon>Magnoliopsida</taxon>
        <taxon>eudicotyledons</taxon>
        <taxon>Gunneridae</taxon>
        <taxon>Pentapetalae</taxon>
        <taxon>rosids</taxon>
        <taxon>malvids</taxon>
        <taxon>Brassicales</taxon>
        <taxon>Brassicaceae</taxon>
        <taxon>Brassiceae</taxon>
        <taxon>Brassica</taxon>
    </lineage>
</organism>
<name>A0A397XV05_BRACM</name>
<gene>
    <name evidence="1" type="ORF">BRARA_J02206</name>
</gene>
<evidence type="ECO:0000313" key="1">
    <source>
        <dbReference type="EMBL" id="RID42310.1"/>
    </source>
</evidence>
<proteinExistence type="predicted"/>
<accession>A0A397XV05</accession>
<sequence>MVLFKVIQHIFEKDNFRNKKSKDPYVKGLVFTDEEFLRSEIMSQKKINRIKC</sequence>
<dbReference type="AlphaFoldDB" id="A0A397XV05"/>
<reference evidence="1 2" key="1">
    <citation type="submission" date="2018-06" db="EMBL/GenBank/DDBJ databases">
        <title>WGS assembly of Brassica rapa FPsc.</title>
        <authorList>
            <person name="Bowman J."/>
            <person name="Kohchi T."/>
            <person name="Yamato K."/>
            <person name="Jenkins J."/>
            <person name="Shu S."/>
            <person name="Ishizaki K."/>
            <person name="Yamaoka S."/>
            <person name="Nishihama R."/>
            <person name="Nakamura Y."/>
            <person name="Berger F."/>
            <person name="Adam C."/>
            <person name="Aki S."/>
            <person name="Althoff F."/>
            <person name="Araki T."/>
            <person name="Arteaga-Vazquez M."/>
            <person name="Balasubrmanian S."/>
            <person name="Bauer D."/>
            <person name="Boehm C."/>
            <person name="Briginshaw L."/>
            <person name="Caballero-Perez J."/>
            <person name="Catarino B."/>
            <person name="Chen F."/>
            <person name="Chiyoda S."/>
            <person name="Chovatia M."/>
            <person name="Davies K."/>
            <person name="Delmans M."/>
            <person name="Demura T."/>
            <person name="Dierschke T."/>
            <person name="Dolan L."/>
            <person name="Dorantes-Acosta A."/>
            <person name="Eklund D."/>
            <person name="Florent S."/>
            <person name="Flores-Sandoval E."/>
            <person name="Fujiyama A."/>
            <person name="Fukuzawa H."/>
            <person name="Galik B."/>
            <person name="Grimanelli D."/>
            <person name="Grimwood J."/>
            <person name="Grossniklaus U."/>
            <person name="Hamada T."/>
            <person name="Haseloff J."/>
            <person name="Hetherington A."/>
            <person name="Higo A."/>
            <person name="Hirakawa Y."/>
            <person name="Hundley H."/>
            <person name="Ikeda Y."/>
            <person name="Inoue K."/>
            <person name="Inoue S."/>
            <person name="Ishida S."/>
            <person name="Jia Q."/>
            <person name="Kakita M."/>
            <person name="Kanazawa T."/>
            <person name="Kawai Y."/>
            <person name="Kawashima T."/>
            <person name="Kennedy M."/>
            <person name="Kinose K."/>
            <person name="Kinoshita T."/>
            <person name="Kohara Y."/>
            <person name="Koide E."/>
            <person name="Komatsu K."/>
            <person name="Kopischke S."/>
            <person name="Kubo M."/>
            <person name="Kyozuka J."/>
            <person name="Lagercrantz U."/>
            <person name="Lin S."/>
            <person name="Lindquist E."/>
            <person name="Lipzen A."/>
            <person name="Lu C."/>
            <person name="Luna E."/>
            <person name="Martienssen R."/>
            <person name="Minamino N."/>
            <person name="Mizutani M."/>
            <person name="Mizutani M."/>
            <person name="Mochizuki N."/>
            <person name="Monte I."/>
            <person name="Mosher R."/>
            <person name="Nagasaki H."/>
            <person name="Nakagami H."/>
            <person name="Naramoto S."/>
            <person name="Nishitani K."/>
            <person name="Ohtani M."/>
            <person name="Okamoto T."/>
            <person name="Okumura M."/>
            <person name="Phillips J."/>
            <person name="Pollak B."/>
            <person name="Reinders A."/>
            <person name="Roevekamp M."/>
            <person name="Sano R."/>
            <person name="Sawa S."/>
            <person name="Schmid M."/>
            <person name="Shirakawa M."/>
            <person name="Solano R."/>
            <person name="Spunde A."/>
            <person name="Suetsugu N."/>
            <person name="Sugano S."/>
            <person name="Sugiyama A."/>
            <person name="Sun R."/>
            <person name="Suzuki Y."/>
            <person name="Takenaka M."/>
            <person name="Takezawa D."/>
            <person name="Tomogane H."/>
            <person name="Tsuzuki M."/>
            <person name="Ueda T."/>
            <person name="Umeda M."/>
            <person name="Ward J."/>
            <person name="Watanabe Y."/>
            <person name="Yazaki K."/>
            <person name="Yokoyama R."/>
            <person name="Yoshitake Y."/>
            <person name="Yotsui I."/>
            <person name="Zachgo S."/>
            <person name="Schmutz J."/>
        </authorList>
    </citation>
    <scope>NUCLEOTIDE SEQUENCE [LARGE SCALE GENOMIC DNA]</scope>
    <source>
        <strain evidence="2">cv. B-3</strain>
    </source>
</reference>
<protein>
    <submittedName>
        <fullName evidence="1">Uncharacterized protein</fullName>
    </submittedName>
</protein>
<dbReference type="EMBL" id="CM010637">
    <property type="protein sequence ID" value="RID42310.1"/>
    <property type="molecule type" value="Genomic_DNA"/>
</dbReference>
<evidence type="ECO:0000313" key="2">
    <source>
        <dbReference type="Proteomes" id="UP000264353"/>
    </source>
</evidence>